<dbReference type="RefSeq" id="WP_345430603.1">
    <property type="nucleotide sequence ID" value="NZ_BAABHK010000002.1"/>
</dbReference>
<keyword evidence="2" id="KW-0472">Membrane</keyword>
<evidence type="ECO:0000313" key="3">
    <source>
        <dbReference type="EMBL" id="GAA4623965.1"/>
    </source>
</evidence>
<dbReference type="Gene3D" id="3.40.720.10">
    <property type="entry name" value="Alkaline Phosphatase, subunit A"/>
    <property type="match status" value="1"/>
</dbReference>
<feature type="region of interest" description="Disordered" evidence="1">
    <location>
        <begin position="1"/>
        <end position="112"/>
    </location>
</feature>
<organism evidence="3 4">
    <name type="scientific">Actinoallomurus vinaceus</name>
    <dbReference type="NCBI Taxonomy" id="1080074"/>
    <lineage>
        <taxon>Bacteria</taxon>
        <taxon>Bacillati</taxon>
        <taxon>Actinomycetota</taxon>
        <taxon>Actinomycetes</taxon>
        <taxon>Streptosporangiales</taxon>
        <taxon>Thermomonosporaceae</taxon>
        <taxon>Actinoallomurus</taxon>
    </lineage>
</organism>
<evidence type="ECO:0000256" key="1">
    <source>
        <dbReference type="SAM" id="MobiDB-lite"/>
    </source>
</evidence>
<evidence type="ECO:0008006" key="5">
    <source>
        <dbReference type="Google" id="ProtNLM"/>
    </source>
</evidence>
<feature type="transmembrane region" description="Helical" evidence="2">
    <location>
        <begin position="223"/>
        <end position="248"/>
    </location>
</feature>
<accession>A0ABP8U6U1</accession>
<feature type="compositionally biased region" description="Basic and acidic residues" evidence="1">
    <location>
        <begin position="46"/>
        <end position="61"/>
    </location>
</feature>
<evidence type="ECO:0000313" key="4">
    <source>
        <dbReference type="Proteomes" id="UP001501442"/>
    </source>
</evidence>
<feature type="transmembrane region" description="Helical" evidence="2">
    <location>
        <begin position="170"/>
        <end position="197"/>
    </location>
</feature>
<gene>
    <name evidence="3" type="ORF">GCM10023196_022330</name>
</gene>
<keyword evidence="2" id="KW-1133">Transmembrane helix</keyword>
<dbReference type="InterPro" id="IPR017850">
    <property type="entry name" value="Alkaline_phosphatase_core_sf"/>
</dbReference>
<dbReference type="EMBL" id="BAABHK010000002">
    <property type="protein sequence ID" value="GAA4623965.1"/>
    <property type="molecule type" value="Genomic_DNA"/>
</dbReference>
<dbReference type="Proteomes" id="UP001501442">
    <property type="component" value="Unassembled WGS sequence"/>
</dbReference>
<name>A0ABP8U6U1_9ACTN</name>
<keyword evidence="2" id="KW-0812">Transmembrane</keyword>
<proteinExistence type="predicted"/>
<feature type="compositionally biased region" description="Basic and acidic residues" evidence="1">
    <location>
        <begin position="80"/>
        <end position="91"/>
    </location>
</feature>
<feature type="transmembrane region" description="Helical" evidence="2">
    <location>
        <begin position="115"/>
        <end position="134"/>
    </location>
</feature>
<feature type="transmembrane region" description="Helical" evidence="2">
    <location>
        <begin position="146"/>
        <end position="163"/>
    </location>
</feature>
<dbReference type="SUPFAM" id="SSF53649">
    <property type="entry name" value="Alkaline phosphatase-like"/>
    <property type="match status" value="1"/>
</dbReference>
<reference evidence="4" key="1">
    <citation type="journal article" date="2019" name="Int. J. Syst. Evol. Microbiol.">
        <title>The Global Catalogue of Microorganisms (GCM) 10K type strain sequencing project: providing services to taxonomists for standard genome sequencing and annotation.</title>
        <authorList>
            <consortium name="The Broad Institute Genomics Platform"/>
            <consortium name="The Broad Institute Genome Sequencing Center for Infectious Disease"/>
            <person name="Wu L."/>
            <person name="Ma J."/>
        </authorList>
    </citation>
    <scope>NUCLEOTIDE SEQUENCE [LARGE SCALE GENOMIC DNA]</scope>
    <source>
        <strain evidence="4">JCM 17939</strain>
    </source>
</reference>
<comment type="caution">
    <text evidence="3">The sequence shown here is derived from an EMBL/GenBank/DDBJ whole genome shotgun (WGS) entry which is preliminary data.</text>
</comment>
<keyword evidence="4" id="KW-1185">Reference proteome</keyword>
<feature type="transmembrane region" description="Helical" evidence="2">
    <location>
        <begin position="260"/>
        <end position="280"/>
    </location>
</feature>
<evidence type="ECO:0000256" key="2">
    <source>
        <dbReference type="SAM" id="Phobius"/>
    </source>
</evidence>
<protein>
    <recommendedName>
        <fullName evidence="5">Sulfatase</fullName>
    </recommendedName>
</protein>
<sequence length="655" mass="69814">MSFFRRFRRSTAQDGVAADGRPAPDDHPAPDAGSEDPPVAPIADDGTGRADTGDDAARTDADDRDEPPTQGAAENDGADDGDRNDRDKDDGDRDDGDQSGGGEGKGARRRAAHPVAGRVVTGLACLFVVSALLIPDDFGRLTPGAFVRIPVEGLVGTGLVLVLPTRARRVVAALLGVAVGLLAIVKLLDLGFSVVLARPFNPAYDWPLFSAGLEFVRTSAGRAGAIGAVAAVAVLAAGLLVLAARSVLRLSRVLVRHKVVATRAVAALTVAWVAFAVLGVRIVPGVPVAAHAYDHSGQVLAGLQDRKTFAREEAADAFRGTPSKDLLTGLRGKDVILAFVESYGRDAVENPTFAPQVDAVLDAGTRRLAAAGFGARSAFLTSPTAGGGSWLAHSTLLSGLWVDNQQRHDTLVKGNRFNLSMAFRRAGWRTVAVEPGNTQPWPEGSSFYGYERIFDHWNMGYHGPPFNWGTPPDQYSLAVLQRSELAAPHRAPVMAEFPLVSSHAPWAPTPRLVDWKSVGDGSVFGPIAAAGDRPDAVWRDLSRIRAAYRGSIEYSLNTLISYVETYGDKNLVLVFLGDHQPTPLVTGPGADRDVPITIVARDRTVLDRISGWGWQDGLRPGPHAPVWRMDAFRNRFLTAFGPQPPSPRTSAPPAR</sequence>